<dbReference type="PIRSF" id="PIRSF001220">
    <property type="entry name" value="L-ASNase_gatD"/>
    <property type="match status" value="1"/>
</dbReference>
<dbReference type="EMBL" id="MFKW01000052">
    <property type="protein sequence ID" value="OGG50403.1"/>
    <property type="molecule type" value="Genomic_DNA"/>
</dbReference>
<reference evidence="3 4" key="1">
    <citation type="journal article" date="2016" name="Nat. Commun.">
        <title>Thousands of microbial genomes shed light on interconnected biogeochemical processes in an aquifer system.</title>
        <authorList>
            <person name="Anantharaman K."/>
            <person name="Brown C.T."/>
            <person name="Hug L.A."/>
            <person name="Sharon I."/>
            <person name="Castelle C.J."/>
            <person name="Probst A.J."/>
            <person name="Thomas B.C."/>
            <person name="Singh A."/>
            <person name="Wilkins M.J."/>
            <person name="Karaoz U."/>
            <person name="Brodie E.L."/>
            <person name="Williams K.H."/>
            <person name="Hubbard S.S."/>
            <person name="Banfield J.F."/>
        </authorList>
    </citation>
    <scope>NUCLEOTIDE SEQUENCE [LARGE SCALE GENOMIC DNA]</scope>
</reference>
<dbReference type="Gene3D" id="3.40.50.40">
    <property type="match status" value="1"/>
</dbReference>
<dbReference type="Pfam" id="PF00710">
    <property type="entry name" value="Asparaginase"/>
    <property type="match status" value="1"/>
</dbReference>
<dbReference type="InterPro" id="IPR036152">
    <property type="entry name" value="Asp/glu_Ase-like_sf"/>
</dbReference>
<name>A0A1F6CME1_9BACT</name>
<comment type="caution">
    <text evidence="3">The sequence shown here is derived from an EMBL/GenBank/DDBJ whole genome shotgun (WGS) entry which is preliminary data.</text>
</comment>
<dbReference type="Gene3D" id="3.40.50.1170">
    <property type="entry name" value="L-asparaginase, N-terminal domain"/>
    <property type="match status" value="1"/>
</dbReference>
<dbReference type="InterPro" id="IPR027473">
    <property type="entry name" value="L-asparaginase_C"/>
</dbReference>
<dbReference type="InterPro" id="IPR027474">
    <property type="entry name" value="L-asparaginase_N"/>
</dbReference>
<accession>A0A1F6CME1</accession>
<dbReference type="AlphaFoldDB" id="A0A1F6CME1"/>
<feature type="compositionally biased region" description="Gly residues" evidence="1">
    <location>
        <begin position="1"/>
        <end position="12"/>
    </location>
</feature>
<dbReference type="PIRSF" id="PIRSF500176">
    <property type="entry name" value="L_ASNase"/>
    <property type="match status" value="1"/>
</dbReference>
<dbReference type="SUPFAM" id="SSF53774">
    <property type="entry name" value="Glutaminase/Asparaginase"/>
    <property type="match status" value="1"/>
</dbReference>
<evidence type="ECO:0000313" key="4">
    <source>
        <dbReference type="Proteomes" id="UP000176445"/>
    </source>
</evidence>
<dbReference type="InterPro" id="IPR037152">
    <property type="entry name" value="L-asparaginase_N_sf"/>
</dbReference>
<dbReference type="SMART" id="SM00870">
    <property type="entry name" value="Asparaginase"/>
    <property type="match status" value="1"/>
</dbReference>
<dbReference type="Proteomes" id="UP000176445">
    <property type="component" value="Unassembled WGS sequence"/>
</dbReference>
<dbReference type="InterPro" id="IPR006034">
    <property type="entry name" value="Asparaginase/glutaminase-like"/>
</dbReference>
<evidence type="ECO:0000256" key="1">
    <source>
        <dbReference type="SAM" id="MobiDB-lite"/>
    </source>
</evidence>
<feature type="region of interest" description="Disordered" evidence="1">
    <location>
        <begin position="1"/>
        <end position="20"/>
    </location>
</feature>
<protein>
    <recommendedName>
        <fullName evidence="2">L-asparaginase N-terminal domain-containing protein</fullName>
    </recommendedName>
</protein>
<feature type="domain" description="L-asparaginase N-terminal" evidence="2">
    <location>
        <begin position="106"/>
        <end position="245"/>
    </location>
</feature>
<evidence type="ECO:0000259" key="2">
    <source>
        <dbReference type="Pfam" id="PF00710"/>
    </source>
</evidence>
<organism evidence="3 4">
    <name type="scientific">Candidatus Kaiserbacteria bacterium RIFCSPHIGHO2_01_FULL_54_36b</name>
    <dbReference type="NCBI Taxonomy" id="1798483"/>
    <lineage>
        <taxon>Bacteria</taxon>
        <taxon>Candidatus Kaiseribacteriota</taxon>
    </lineage>
</organism>
<sequence length="435" mass="47833">MVEGIGNLGGGPNRPESNEKIKPTEVNFFKLGGTWDMIFRDGQKIGTGNLDDDALKEMQTKVGYFSDNPQELIAADRKLAIQLYSQFQRTEPAISDVGEHLSSWAHTDDLLNEQVKDFVRGPFIPLFSGDSSHLESQITAPLITTLIKRAIQEPHKPLLGGQGTDTADMALLQLYDAFTFDTELPPLILAGANRSHVEAGSDAPQNFLDAARLANRDLPPGAYWVFQGNLYKGSDVIKVDPTESRLIEQQSTFHSPHQHNIPIASVSKEYGPARWEARKSPSESHIVHKITVENLYDTLESIYNPDLGKKDSIPRIVIPGIRDSKNRAVVIAAHSLGNTGNGIRNACIKEALKGKPIVGISRTLISATNEEYAASLFGANRNPEELGGTKRIIIYGHKLNSSVANALMARALLENFNQAQTQELFTKYAQSRELA</sequence>
<gene>
    <name evidence="3" type="ORF">A2704_05705</name>
</gene>
<evidence type="ECO:0000313" key="3">
    <source>
        <dbReference type="EMBL" id="OGG50403.1"/>
    </source>
</evidence>
<proteinExistence type="predicted"/>